<protein>
    <recommendedName>
        <fullName evidence="4">FAD-binding FR-type domain-containing protein</fullName>
    </recommendedName>
</protein>
<dbReference type="SUPFAM" id="SSF63380">
    <property type="entry name" value="Riboflavin synthase domain-like"/>
    <property type="match status" value="1"/>
</dbReference>
<sequence>MKNEVKTSPVAHYDVCVTKIESLNKHTFEIELLAPEGTVLNYKSGQYLKLELDVNNDGQPLWLSYTISSRLEADKPNRVSLIIQVVSDFSGKVVDCLFAAKASNQPVKIVLAMGKAFLQTNLDQPHLFVAAGSGISKIKCITEEILHRDPDANINIYWSNRHSDDFFLLEQFHNWATTHKNLNFHTILESAQPGWTGRTGFLYEVIQQDHIDLKETHAYLCGSPQMVYGTIDQLNALGLEERNCYSDVFEFSPRAEKLEA</sequence>
<dbReference type="PATRIC" id="fig|1129367.4.peg.2800"/>
<dbReference type="InterPro" id="IPR001433">
    <property type="entry name" value="OxRdtase_FAD/NAD-bd"/>
</dbReference>
<dbReference type="SUPFAM" id="SSF52343">
    <property type="entry name" value="Ferredoxin reductase-like, C-terminal NADP-linked domain"/>
    <property type="match status" value="1"/>
</dbReference>
<dbReference type="InterPro" id="IPR039261">
    <property type="entry name" value="FNR_nucleotide-bd"/>
</dbReference>
<gene>
    <name evidence="5" type="ORF">N479_14850</name>
</gene>
<evidence type="ECO:0000256" key="2">
    <source>
        <dbReference type="ARBA" id="ARBA00023223"/>
    </source>
</evidence>
<dbReference type="GO" id="GO:0008218">
    <property type="term" value="P:bioluminescence"/>
    <property type="evidence" value="ECO:0007669"/>
    <property type="project" value="UniProtKB-KW"/>
</dbReference>
<evidence type="ECO:0000313" key="5">
    <source>
        <dbReference type="EMBL" id="KKE83273.1"/>
    </source>
</evidence>
<dbReference type="Gene3D" id="2.40.30.10">
    <property type="entry name" value="Translation factors"/>
    <property type="match status" value="1"/>
</dbReference>
<dbReference type="PANTHER" id="PTHR47354">
    <property type="entry name" value="NADH OXIDOREDUCTASE HCR"/>
    <property type="match status" value="1"/>
</dbReference>
<comment type="caution">
    <text evidence="5">The sequence shown here is derived from an EMBL/GenBank/DDBJ whole genome shotgun (WGS) entry which is preliminary data.</text>
</comment>
<dbReference type="Pfam" id="PF00175">
    <property type="entry name" value="NAD_binding_1"/>
    <property type="match status" value="1"/>
</dbReference>
<keyword evidence="1" id="KW-0560">Oxidoreductase</keyword>
<dbReference type="EMBL" id="AUXW01000149">
    <property type="protein sequence ID" value="KKE83273.1"/>
    <property type="molecule type" value="Genomic_DNA"/>
</dbReference>
<organism evidence="5 6">
    <name type="scientific">Pseudoalteromonas luteoviolacea S4054</name>
    <dbReference type="NCBI Taxonomy" id="1129367"/>
    <lineage>
        <taxon>Bacteria</taxon>
        <taxon>Pseudomonadati</taxon>
        <taxon>Pseudomonadota</taxon>
        <taxon>Gammaproteobacteria</taxon>
        <taxon>Alteromonadales</taxon>
        <taxon>Pseudoalteromonadaceae</taxon>
        <taxon>Pseudoalteromonas</taxon>
    </lineage>
</organism>
<evidence type="ECO:0000259" key="4">
    <source>
        <dbReference type="PROSITE" id="PS51384"/>
    </source>
</evidence>
<dbReference type="RefSeq" id="WP_052960985.1">
    <property type="nucleotide sequence ID" value="NZ_AUXW01000149.1"/>
</dbReference>
<dbReference type="InterPro" id="IPR050415">
    <property type="entry name" value="MRET"/>
</dbReference>
<evidence type="ECO:0000313" key="6">
    <source>
        <dbReference type="Proteomes" id="UP000033434"/>
    </source>
</evidence>
<comment type="similarity">
    <text evidence="3">Belongs to the Fre/LuxG FAD/NAD(P) flavoprotein oxidoreductase family.</text>
</comment>
<feature type="domain" description="FAD-binding FR-type" evidence="4">
    <location>
        <begin position="10"/>
        <end position="119"/>
    </location>
</feature>
<dbReference type="InterPro" id="IPR017927">
    <property type="entry name" value="FAD-bd_FR_type"/>
</dbReference>
<evidence type="ECO:0000256" key="1">
    <source>
        <dbReference type="ARBA" id="ARBA00023002"/>
    </source>
</evidence>
<reference evidence="5 6" key="1">
    <citation type="journal article" date="2015" name="BMC Genomics">
        <title>Genome mining reveals unlocked bioactive potential of marine Gram-negative bacteria.</title>
        <authorList>
            <person name="Machado H."/>
            <person name="Sonnenschein E.C."/>
            <person name="Melchiorsen J."/>
            <person name="Gram L."/>
        </authorList>
    </citation>
    <scope>NUCLEOTIDE SEQUENCE [LARGE SCALE GENOMIC DNA]</scope>
    <source>
        <strain evidence="5 6">S4054</strain>
    </source>
</reference>
<dbReference type="Proteomes" id="UP000033434">
    <property type="component" value="Unassembled WGS sequence"/>
</dbReference>
<dbReference type="Gene3D" id="3.40.50.80">
    <property type="entry name" value="Nucleotide-binding domain of ferredoxin-NADP reductase (FNR) module"/>
    <property type="match status" value="1"/>
</dbReference>
<dbReference type="PRINTS" id="PR00410">
    <property type="entry name" value="PHEHYDRXLASE"/>
</dbReference>
<dbReference type="GO" id="GO:0016491">
    <property type="term" value="F:oxidoreductase activity"/>
    <property type="evidence" value="ECO:0007669"/>
    <property type="project" value="UniProtKB-KW"/>
</dbReference>
<proteinExistence type="inferred from homology"/>
<keyword evidence="2" id="KW-0455">Luminescence</keyword>
<dbReference type="PANTHER" id="PTHR47354:SF7">
    <property type="entry name" value="NAD(P)H-FLAVIN REDUCTASE"/>
    <property type="match status" value="1"/>
</dbReference>
<accession>A0A0F6AAT7</accession>
<dbReference type="PROSITE" id="PS51384">
    <property type="entry name" value="FAD_FR"/>
    <property type="match status" value="1"/>
</dbReference>
<name>A0A0F6AAT7_9GAMM</name>
<dbReference type="InterPro" id="IPR017938">
    <property type="entry name" value="Riboflavin_synthase-like_b-brl"/>
</dbReference>
<dbReference type="AlphaFoldDB" id="A0A0F6AAT7"/>
<evidence type="ECO:0000256" key="3">
    <source>
        <dbReference type="ARBA" id="ARBA00038177"/>
    </source>
</evidence>